<sequence length="173" mass="18880">MILQRVKRLLRVSVPLLSTVLLTLPGLANATPALWHSEWRPGWLPGDPAAADQNPVPIWALGSLQSLGSHQSPGMFIAIDPVTRRPVAPSEEQKRGFQAQVERDALLAPAHPLQIEKLPGGGEIIHLNGQFQVYSIARRDAQGHIRTDCVPNPSTARKLLSEPAPSAGHWEEK</sequence>
<evidence type="ECO:0000256" key="1">
    <source>
        <dbReference type="SAM" id="MobiDB-lite"/>
    </source>
</evidence>
<proteinExistence type="predicted"/>
<organism evidence="2 3">
    <name type="scientific">Eiseniibacteriota bacterium</name>
    <dbReference type="NCBI Taxonomy" id="2212470"/>
    <lineage>
        <taxon>Bacteria</taxon>
        <taxon>Candidatus Eiseniibacteriota</taxon>
    </lineage>
</organism>
<dbReference type="Proteomes" id="UP000320913">
    <property type="component" value="Unassembled WGS sequence"/>
</dbReference>
<name>A0A538T5D5_UNCEI</name>
<evidence type="ECO:0000313" key="3">
    <source>
        <dbReference type="Proteomes" id="UP000320913"/>
    </source>
</evidence>
<accession>A0A538T5D5</accession>
<comment type="caution">
    <text evidence="2">The sequence shown here is derived from an EMBL/GenBank/DDBJ whole genome shotgun (WGS) entry which is preliminary data.</text>
</comment>
<gene>
    <name evidence="2" type="ORF">E6K75_04800</name>
</gene>
<dbReference type="EMBL" id="VBOV01000116">
    <property type="protein sequence ID" value="TMQ58856.1"/>
    <property type="molecule type" value="Genomic_DNA"/>
</dbReference>
<protein>
    <submittedName>
        <fullName evidence="2">Uncharacterized protein</fullName>
    </submittedName>
</protein>
<reference evidence="2 3" key="1">
    <citation type="journal article" date="2019" name="Nat. Microbiol.">
        <title>Mediterranean grassland soil C-N compound turnover is dependent on rainfall and depth, and is mediated by genomically divergent microorganisms.</title>
        <authorList>
            <person name="Diamond S."/>
            <person name="Andeer P.F."/>
            <person name="Li Z."/>
            <person name="Crits-Christoph A."/>
            <person name="Burstein D."/>
            <person name="Anantharaman K."/>
            <person name="Lane K.R."/>
            <person name="Thomas B.C."/>
            <person name="Pan C."/>
            <person name="Northen T.R."/>
            <person name="Banfield J.F."/>
        </authorList>
    </citation>
    <scope>NUCLEOTIDE SEQUENCE [LARGE SCALE GENOMIC DNA]</scope>
    <source>
        <strain evidence="2">WS_5</strain>
    </source>
</reference>
<evidence type="ECO:0000313" key="2">
    <source>
        <dbReference type="EMBL" id="TMQ58856.1"/>
    </source>
</evidence>
<feature type="region of interest" description="Disordered" evidence="1">
    <location>
        <begin position="152"/>
        <end position="173"/>
    </location>
</feature>
<dbReference type="NCBIfam" id="NF047450">
    <property type="entry name" value="post-PEP-CTERM_1"/>
    <property type="match status" value="1"/>
</dbReference>
<dbReference type="AlphaFoldDB" id="A0A538T5D5"/>